<keyword evidence="2" id="KW-0805">Transcription regulation</keyword>
<dbReference type="GO" id="GO:0000160">
    <property type="term" value="P:phosphorelay signal transduction system"/>
    <property type="evidence" value="ECO:0007669"/>
    <property type="project" value="InterPro"/>
</dbReference>
<accession>A0A7G9R881</accession>
<dbReference type="SMART" id="SM00448">
    <property type="entry name" value="REC"/>
    <property type="match status" value="1"/>
</dbReference>
<feature type="domain" description="HTH luxR-type" evidence="6">
    <location>
        <begin position="150"/>
        <end position="215"/>
    </location>
</feature>
<dbReference type="SUPFAM" id="SSF52172">
    <property type="entry name" value="CheY-like"/>
    <property type="match status" value="1"/>
</dbReference>
<reference evidence="8 9" key="1">
    <citation type="submission" date="2020-08" db="EMBL/GenBank/DDBJ databases">
        <title>Genome sequence of Nocardioides mesophilus KACC 16243T.</title>
        <authorList>
            <person name="Hyun D.-W."/>
            <person name="Bae J.-W."/>
        </authorList>
    </citation>
    <scope>NUCLEOTIDE SEQUENCE [LARGE SCALE GENOMIC DNA]</scope>
    <source>
        <strain evidence="8 9">KACC 16243</strain>
    </source>
</reference>
<dbReference type="InterPro" id="IPR016032">
    <property type="entry name" value="Sig_transdc_resp-reg_C-effctor"/>
</dbReference>
<dbReference type="Proteomes" id="UP000515947">
    <property type="component" value="Chromosome"/>
</dbReference>
<evidence type="ECO:0000256" key="1">
    <source>
        <dbReference type="ARBA" id="ARBA00022553"/>
    </source>
</evidence>
<evidence type="ECO:0000256" key="3">
    <source>
        <dbReference type="ARBA" id="ARBA00023125"/>
    </source>
</evidence>
<dbReference type="CDD" id="cd17535">
    <property type="entry name" value="REC_NarL-like"/>
    <property type="match status" value="1"/>
</dbReference>
<dbReference type="PANTHER" id="PTHR43214:SF24">
    <property type="entry name" value="TRANSCRIPTIONAL REGULATORY PROTEIN NARL-RELATED"/>
    <property type="match status" value="1"/>
</dbReference>
<keyword evidence="9" id="KW-1185">Reference proteome</keyword>
<dbReference type="CDD" id="cd06170">
    <property type="entry name" value="LuxR_C_like"/>
    <property type="match status" value="1"/>
</dbReference>
<feature type="modified residue" description="4-aspartylphosphate" evidence="5">
    <location>
        <position position="55"/>
    </location>
</feature>
<dbReference type="GO" id="GO:0006355">
    <property type="term" value="P:regulation of DNA-templated transcription"/>
    <property type="evidence" value="ECO:0007669"/>
    <property type="project" value="InterPro"/>
</dbReference>
<dbReference type="InterPro" id="IPR000792">
    <property type="entry name" value="Tscrpt_reg_LuxR_C"/>
</dbReference>
<dbReference type="AlphaFoldDB" id="A0A7G9R881"/>
<dbReference type="EMBL" id="CP060713">
    <property type="protein sequence ID" value="QNN51806.1"/>
    <property type="molecule type" value="Genomic_DNA"/>
</dbReference>
<keyword evidence="4" id="KW-0804">Transcription</keyword>
<dbReference type="Gene3D" id="3.40.50.2300">
    <property type="match status" value="1"/>
</dbReference>
<feature type="domain" description="Response regulatory" evidence="7">
    <location>
        <begin position="4"/>
        <end position="122"/>
    </location>
</feature>
<evidence type="ECO:0000313" key="9">
    <source>
        <dbReference type="Proteomes" id="UP000515947"/>
    </source>
</evidence>
<protein>
    <submittedName>
        <fullName evidence="8">Response regulator transcription factor</fullName>
    </submittedName>
</protein>
<dbReference type="PRINTS" id="PR00038">
    <property type="entry name" value="HTHLUXR"/>
</dbReference>
<evidence type="ECO:0000256" key="2">
    <source>
        <dbReference type="ARBA" id="ARBA00023015"/>
    </source>
</evidence>
<gene>
    <name evidence="8" type="ORF">H9L09_14825</name>
</gene>
<dbReference type="SMART" id="SM00421">
    <property type="entry name" value="HTH_LUXR"/>
    <property type="match status" value="1"/>
</dbReference>
<evidence type="ECO:0000256" key="4">
    <source>
        <dbReference type="ARBA" id="ARBA00023163"/>
    </source>
</evidence>
<evidence type="ECO:0000256" key="5">
    <source>
        <dbReference type="PROSITE-ProRule" id="PRU00169"/>
    </source>
</evidence>
<keyword evidence="3" id="KW-0238">DNA-binding</keyword>
<sequence length="224" mass="24220">MTIRVGIADDQAMIRNGFRLQVQYTDDLELVGEASNGEQAVALARSQAPDVLLMDVRMPVMDGIEATRRISADPELAAVRVLVLTTFDLDEHVYDALRAGASGFLLKDTSPEDLHRAVQVVAEGGSLISPQVTRRLVAQFCSRAPAARGTEPLTGHLTEREVEVLRLVARGLSNAELARELTLSPLTTKTHVSRILTKLGLRDRAQLVVAAYESGLVTPGDSTP</sequence>
<dbReference type="InterPro" id="IPR011006">
    <property type="entry name" value="CheY-like_superfamily"/>
</dbReference>
<dbReference type="PROSITE" id="PS50043">
    <property type="entry name" value="HTH_LUXR_2"/>
    <property type="match status" value="1"/>
</dbReference>
<dbReference type="KEGG" id="nmes:H9L09_14825"/>
<dbReference type="PROSITE" id="PS50110">
    <property type="entry name" value="RESPONSE_REGULATORY"/>
    <property type="match status" value="1"/>
</dbReference>
<organism evidence="8 9">
    <name type="scientific">Nocardioides mesophilus</name>
    <dbReference type="NCBI Taxonomy" id="433659"/>
    <lineage>
        <taxon>Bacteria</taxon>
        <taxon>Bacillati</taxon>
        <taxon>Actinomycetota</taxon>
        <taxon>Actinomycetes</taxon>
        <taxon>Propionibacteriales</taxon>
        <taxon>Nocardioidaceae</taxon>
        <taxon>Nocardioides</taxon>
    </lineage>
</organism>
<dbReference type="InterPro" id="IPR058245">
    <property type="entry name" value="NreC/VraR/RcsB-like_REC"/>
</dbReference>
<dbReference type="InterPro" id="IPR001789">
    <property type="entry name" value="Sig_transdc_resp-reg_receiver"/>
</dbReference>
<dbReference type="SUPFAM" id="SSF46894">
    <property type="entry name" value="C-terminal effector domain of the bipartite response regulators"/>
    <property type="match status" value="1"/>
</dbReference>
<evidence type="ECO:0000313" key="8">
    <source>
        <dbReference type="EMBL" id="QNN51806.1"/>
    </source>
</evidence>
<proteinExistence type="predicted"/>
<evidence type="ECO:0000259" key="7">
    <source>
        <dbReference type="PROSITE" id="PS50110"/>
    </source>
</evidence>
<keyword evidence="1 5" id="KW-0597">Phosphoprotein</keyword>
<dbReference type="RefSeq" id="WP_187577647.1">
    <property type="nucleotide sequence ID" value="NZ_CP060713.1"/>
</dbReference>
<dbReference type="GO" id="GO:0003677">
    <property type="term" value="F:DNA binding"/>
    <property type="evidence" value="ECO:0007669"/>
    <property type="project" value="UniProtKB-KW"/>
</dbReference>
<evidence type="ECO:0000259" key="6">
    <source>
        <dbReference type="PROSITE" id="PS50043"/>
    </source>
</evidence>
<dbReference type="PANTHER" id="PTHR43214">
    <property type="entry name" value="TWO-COMPONENT RESPONSE REGULATOR"/>
    <property type="match status" value="1"/>
</dbReference>
<dbReference type="InterPro" id="IPR039420">
    <property type="entry name" value="WalR-like"/>
</dbReference>
<dbReference type="Pfam" id="PF00072">
    <property type="entry name" value="Response_reg"/>
    <property type="match status" value="1"/>
</dbReference>
<dbReference type="Pfam" id="PF00196">
    <property type="entry name" value="GerE"/>
    <property type="match status" value="1"/>
</dbReference>
<name>A0A7G9R881_9ACTN</name>